<keyword evidence="8" id="KW-1185">Reference proteome</keyword>
<dbReference type="InterPro" id="IPR052047">
    <property type="entry name" value="GH94_Enzymes"/>
</dbReference>
<evidence type="ECO:0000259" key="4">
    <source>
        <dbReference type="Pfam" id="PF21250"/>
    </source>
</evidence>
<evidence type="ECO:0000256" key="2">
    <source>
        <dbReference type="ARBA" id="ARBA00022679"/>
    </source>
</evidence>
<dbReference type="InterPro" id="IPR033432">
    <property type="entry name" value="GH94_catalytic"/>
</dbReference>
<evidence type="ECO:0000259" key="5">
    <source>
        <dbReference type="Pfam" id="PF21270"/>
    </source>
</evidence>
<dbReference type="OrthoDB" id="9769991at2"/>
<dbReference type="SUPFAM" id="SSF48208">
    <property type="entry name" value="Six-hairpin glycosidases"/>
    <property type="match status" value="1"/>
</dbReference>
<dbReference type="RefSeq" id="WP_044390921.1">
    <property type="nucleotide sequence ID" value="NZ_JXIQ01000016.1"/>
</dbReference>
<keyword evidence="1" id="KW-0328">Glycosyltransferase</keyword>
<dbReference type="InterPro" id="IPR037018">
    <property type="entry name" value="GH65_N"/>
</dbReference>
<evidence type="ECO:0000256" key="1">
    <source>
        <dbReference type="ARBA" id="ARBA00022676"/>
    </source>
</evidence>
<dbReference type="InterPro" id="IPR048771">
    <property type="entry name" value="SOGP_2nd"/>
</dbReference>
<organism evidence="7 8">
    <name type="scientific">Mesobacillus subterraneus</name>
    <dbReference type="NCBI Taxonomy" id="285983"/>
    <lineage>
        <taxon>Bacteria</taxon>
        <taxon>Bacillati</taxon>
        <taxon>Bacillota</taxon>
        <taxon>Bacilli</taxon>
        <taxon>Bacillales</taxon>
        <taxon>Bacillaceae</taxon>
        <taxon>Mesobacillus</taxon>
    </lineage>
</organism>
<evidence type="ECO:0000259" key="6">
    <source>
        <dbReference type="Pfam" id="PF21958"/>
    </source>
</evidence>
<dbReference type="Gene3D" id="1.50.10.10">
    <property type="match status" value="1"/>
</dbReference>
<dbReference type="Pfam" id="PF21250">
    <property type="entry name" value="SOGP_2nd"/>
    <property type="match status" value="1"/>
</dbReference>
<protein>
    <submittedName>
        <fullName evidence="7">Cellobiose phosphorylase</fullName>
    </submittedName>
</protein>
<dbReference type="InterPro" id="IPR012341">
    <property type="entry name" value="6hp_glycosidase-like_sf"/>
</dbReference>
<evidence type="ECO:0000259" key="3">
    <source>
        <dbReference type="Pfam" id="PF17167"/>
    </source>
</evidence>
<comment type="caution">
    <text evidence="7">The sequence shown here is derived from an EMBL/GenBank/DDBJ whole genome shotgun (WGS) entry which is preliminary data.</text>
</comment>
<dbReference type="Pfam" id="PF21958">
    <property type="entry name" value="SOGP_N"/>
    <property type="match status" value="1"/>
</dbReference>
<dbReference type="InterPro" id="IPR048773">
    <property type="entry name" value="SOGP_C"/>
</dbReference>
<dbReference type="GO" id="GO:0016757">
    <property type="term" value="F:glycosyltransferase activity"/>
    <property type="evidence" value="ECO:0007669"/>
    <property type="project" value="UniProtKB-KW"/>
</dbReference>
<feature type="domain" description="Glycosyl hydrolase 94 catalytic" evidence="3">
    <location>
        <begin position="688"/>
        <end position="971"/>
    </location>
</feature>
<dbReference type="PANTHER" id="PTHR37469">
    <property type="entry name" value="CELLOBIONIC ACID PHOSPHORYLASE-RELATED"/>
    <property type="match status" value="1"/>
</dbReference>
<dbReference type="PATRIC" id="fig|285983.3.peg.2125"/>
<dbReference type="EMBL" id="JXIQ01000016">
    <property type="protein sequence ID" value="KIY23528.1"/>
    <property type="molecule type" value="Genomic_DNA"/>
</dbReference>
<dbReference type="Gene3D" id="2.70.98.40">
    <property type="entry name" value="Glycoside hydrolase, family 65, N-terminal domain"/>
    <property type="match status" value="1"/>
</dbReference>
<proteinExistence type="predicted"/>
<feature type="domain" description="Glycoside phosphorylase C-terminal" evidence="5">
    <location>
        <begin position="1023"/>
        <end position="1111"/>
    </location>
</feature>
<reference evidence="7 8" key="1">
    <citation type="submission" date="2015-01" db="EMBL/GenBank/DDBJ databases">
        <title>Draft genome sequences of the supercritical CO2 tolerant bacteria Bacillus subterraneus MITOT1 and Bacillus cereus MIT0214.</title>
        <authorList>
            <person name="Peet K.C."/>
            <person name="Thompson J.R."/>
        </authorList>
    </citation>
    <scope>NUCLEOTIDE SEQUENCE [LARGE SCALE GENOMIC DNA]</scope>
    <source>
        <strain evidence="7 8">MITOT1</strain>
    </source>
</reference>
<dbReference type="Gene3D" id="2.60.420.10">
    <property type="entry name" value="Maltose phosphorylase, domain 3"/>
    <property type="match status" value="1"/>
</dbReference>
<dbReference type="AlphaFoldDB" id="A0A0D6ZFY9"/>
<feature type="domain" description="SOGP N-terminal" evidence="6">
    <location>
        <begin position="19"/>
        <end position="241"/>
    </location>
</feature>
<dbReference type="PANTHER" id="PTHR37469:SF2">
    <property type="entry name" value="CELLOBIONIC ACID PHOSPHORYLASE"/>
    <property type="match status" value="1"/>
</dbReference>
<evidence type="ECO:0000313" key="7">
    <source>
        <dbReference type="EMBL" id="KIY23528.1"/>
    </source>
</evidence>
<dbReference type="Proteomes" id="UP000032512">
    <property type="component" value="Unassembled WGS sequence"/>
</dbReference>
<dbReference type="InterPro" id="IPR053831">
    <property type="entry name" value="SOGP_N"/>
</dbReference>
<evidence type="ECO:0000313" key="8">
    <source>
        <dbReference type="Proteomes" id="UP000032512"/>
    </source>
</evidence>
<dbReference type="InterPro" id="IPR008928">
    <property type="entry name" value="6-hairpin_glycosidase_sf"/>
</dbReference>
<feature type="domain" description="Glycoside phosphorylase super sandwich" evidence="4">
    <location>
        <begin position="305"/>
        <end position="553"/>
    </location>
</feature>
<dbReference type="GO" id="GO:0005975">
    <property type="term" value="P:carbohydrate metabolic process"/>
    <property type="evidence" value="ECO:0007669"/>
    <property type="project" value="InterPro"/>
</dbReference>
<sequence length="1117" mass="127834">MPILKESMFTIEEGKFCFTFLNTGDLYIATHEHIMLNQIIGNPVDGSLNNLYLRFFDEREVVDAVPLLGVKSKSTLKHSDKKVVWEGTARQILYKVTFILSESGVWFWNVELEGSGAEVDVIYAQDIGLASQGAVRSNESYMSQYIDHQVFNDNNGYVICSRQNMPQPGGFPYLQQGSLTKTTGYLTDGFQFYGLSYKETNKPEALKKLELPNYVYQYEFAFAALQSAKVLIDGKEQFIFYSLFKENHTEAVTEIEFRDEVEKTWKAIQTTDSNWNDVPQIHLSETFGSPIKTEKFTSEEIDNLFPKRILEESKDGTLLSFFTATYEHIVLKEKELLVERPHGTIVMTGNNDSIKSNTLTTTSYMYGIFNSQIVVGNTSFNKMVTNARNALNVLKTSGQRLYIELEGKFRQLTMPSLFEMGFNYTRWYYKFAADTIIVTNFTAVDSPELILNVKSSLGKDYRFIVTNQVTMNGNEYEVPFHIENEGQTITFRADERSDSGQTYPNLSYRLHLVGAEMNLAGEEVFSPDFATDVSSLVVLKLEKSSQWTMTIQGLLHGEEIPLFKGTKGEEIAKYRSYFKKVMNDFKLSKDNSGDSIEKVNALAWWYTHNMLVHFSVPHGLEQYGGAAWGTRDVCQGPVEYFLANQNDYTVKEIIKTVYKHQFEDDGNWPQWFMFDNYFRIQADESHGDIIVWPLKVLADYLRVTSDFAFLKEKVPYTIRGSFLFTEEEATILEHAKKEIQYIKDHFLHDTFLSSYGDGDWDDTLQPANAQLKQYMISSWTVSLTYQALNTLSSVLESVEADEARELKALADGIETDFNKYLLQTDVVPGFVYMEEPGKLELMVHPEDTKTGIHYRLLPMTRSIISELLTPEQAENHYKLIKEKLYCPDGVRLMNRPAQYEGGVSTNFKRAEQAANFGREIGLQYVHAHIRFVEAMAKLGKTNEVWKGLEMINPVRLQDAVPNAELRQSNAYFSSSDGKFNNRYEAQERFDELRKGTVPVKGGWRIYSSGPGIYMNQLVSNSLGIRRKSGDLIIDPILPSELDGLRFKFTYQNKPITFNYHLKGSQNQTVEINGEKIEAIALSNRYRQGGFLISKELLDEKLLAKNNMIDIYICNEAL</sequence>
<keyword evidence="2" id="KW-0808">Transferase</keyword>
<dbReference type="Pfam" id="PF21270">
    <property type="entry name" value="SOGP_4th"/>
    <property type="match status" value="1"/>
</dbReference>
<gene>
    <name evidence="7" type="ORF">UB32_02500</name>
</gene>
<dbReference type="Pfam" id="PF17167">
    <property type="entry name" value="Glyco_hydro_94"/>
    <property type="match status" value="1"/>
</dbReference>
<accession>A0A0D6ZFY9</accession>
<name>A0A0D6ZFY9_9BACI</name>